<evidence type="ECO:0000313" key="7">
    <source>
        <dbReference type="Proteomes" id="UP001237642"/>
    </source>
</evidence>
<organism evidence="6 7">
    <name type="scientific">Heracleum sosnowskyi</name>
    <dbReference type="NCBI Taxonomy" id="360622"/>
    <lineage>
        <taxon>Eukaryota</taxon>
        <taxon>Viridiplantae</taxon>
        <taxon>Streptophyta</taxon>
        <taxon>Embryophyta</taxon>
        <taxon>Tracheophyta</taxon>
        <taxon>Spermatophyta</taxon>
        <taxon>Magnoliopsida</taxon>
        <taxon>eudicotyledons</taxon>
        <taxon>Gunneridae</taxon>
        <taxon>Pentapetalae</taxon>
        <taxon>asterids</taxon>
        <taxon>campanulids</taxon>
        <taxon>Apiales</taxon>
        <taxon>Apiaceae</taxon>
        <taxon>Apioideae</taxon>
        <taxon>apioid superclade</taxon>
        <taxon>Tordylieae</taxon>
        <taxon>Tordyliinae</taxon>
        <taxon>Heracleum</taxon>
    </lineage>
</organism>
<keyword evidence="5" id="KW-0342">GTP-binding</keyword>
<dbReference type="EMBL" id="JAUIZM010000009">
    <property type="protein sequence ID" value="KAK1367245.1"/>
    <property type="molecule type" value="Genomic_DNA"/>
</dbReference>
<dbReference type="FunFam" id="3.30.70.870:FF:000002">
    <property type="entry name" value="Translation elongation factor 2"/>
    <property type="match status" value="1"/>
</dbReference>
<name>A0AAD8M9J4_9APIA</name>
<dbReference type="GO" id="GO:0003746">
    <property type="term" value="F:translation elongation factor activity"/>
    <property type="evidence" value="ECO:0007669"/>
    <property type="project" value="UniProtKB-KW"/>
</dbReference>
<keyword evidence="3 6" id="KW-0251">Elongation factor</keyword>
<keyword evidence="1" id="KW-0963">Cytoplasm</keyword>
<dbReference type="GO" id="GO:0003924">
    <property type="term" value="F:GTPase activity"/>
    <property type="evidence" value="ECO:0007669"/>
    <property type="project" value="TreeGrafter"/>
</dbReference>
<gene>
    <name evidence="6" type="ORF">POM88_042806</name>
</gene>
<reference evidence="6" key="2">
    <citation type="submission" date="2023-05" db="EMBL/GenBank/DDBJ databases">
        <authorList>
            <person name="Schelkunov M.I."/>
        </authorList>
    </citation>
    <scope>NUCLEOTIDE SEQUENCE</scope>
    <source>
        <strain evidence="6">Hsosn_3</strain>
        <tissue evidence="6">Leaf</tissue>
    </source>
</reference>
<dbReference type="GO" id="GO:1990904">
    <property type="term" value="C:ribonucleoprotein complex"/>
    <property type="evidence" value="ECO:0007669"/>
    <property type="project" value="TreeGrafter"/>
</dbReference>
<evidence type="ECO:0000256" key="1">
    <source>
        <dbReference type="ARBA" id="ARBA00022490"/>
    </source>
</evidence>
<evidence type="ECO:0000256" key="2">
    <source>
        <dbReference type="ARBA" id="ARBA00022741"/>
    </source>
</evidence>
<proteinExistence type="predicted"/>
<keyword evidence="4" id="KW-0648">Protein biosynthesis</keyword>
<keyword evidence="2" id="KW-0547">Nucleotide-binding</keyword>
<dbReference type="SUPFAM" id="SSF54980">
    <property type="entry name" value="EF-G C-terminal domain-like"/>
    <property type="match status" value="1"/>
</dbReference>
<keyword evidence="7" id="KW-1185">Reference proteome</keyword>
<evidence type="ECO:0000256" key="4">
    <source>
        <dbReference type="ARBA" id="ARBA00022917"/>
    </source>
</evidence>
<reference evidence="6" key="1">
    <citation type="submission" date="2023-02" db="EMBL/GenBank/DDBJ databases">
        <title>Genome of toxic invasive species Heracleum sosnowskyi carries increased number of genes despite the absence of recent whole-genome duplications.</title>
        <authorList>
            <person name="Schelkunov M."/>
            <person name="Shtratnikova V."/>
            <person name="Makarenko M."/>
            <person name="Klepikova A."/>
            <person name="Omelchenko D."/>
            <person name="Novikova G."/>
            <person name="Obukhova E."/>
            <person name="Bogdanov V."/>
            <person name="Penin A."/>
            <person name="Logacheva M."/>
        </authorList>
    </citation>
    <scope>NUCLEOTIDE SEQUENCE</scope>
    <source>
        <strain evidence="6">Hsosn_3</strain>
        <tissue evidence="6">Leaf</tissue>
    </source>
</reference>
<dbReference type="GO" id="GO:0005525">
    <property type="term" value="F:GTP binding"/>
    <property type="evidence" value="ECO:0007669"/>
    <property type="project" value="UniProtKB-KW"/>
</dbReference>
<evidence type="ECO:0000256" key="5">
    <source>
        <dbReference type="ARBA" id="ARBA00023134"/>
    </source>
</evidence>
<sequence>MPSGNTVAMLSSAKWLQTFPNLWRDSKVWQSPDHMVVCTIEESEEGIVASAGELHLEICLKDLQDDFIRGAEIVMSDLVVSFRETVLEKELPVVVEYKNAEMNYVRYRLALKNEEGNKAANYVQPAQSSASTAKDG</sequence>
<protein>
    <submittedName>
        <fullName evidence="6">Elongation factor 2</fullName>
    </submittedName>
</protein>
<evidence type="ECO:0000313" key="6">
    <source>
        <dbReference type="EMBL" id="KAK1367245.1"/>
    </source>
</evidence>
<dbReference type="GO" id="GO:0043022">
    <property type="term" value="F:ribosome binding"/>
    <property type="evidence" value="ECO:0007669"/>
    <property type="project" value="TreeGrafter"/>
</dbReference>
<dbReference type="AlphaFoldDB" id="A0AAD8M9J4"/>
<dbReference type="Gene3D" id="3.30.70.870">
    <property type="entry name" value="Elongation Factor G (Translational Gtpase), domain 3"/>
    <property type="match status" value="1"/>
</dbReference>
<dbReference type="GO" id="GO:0005829">
    <property type="term" value="C:cytosol"/>
    <property type="evidence" value="ECO:0007669"/>
    <property type="project" value="TreeGrafter"/>
</dbReference>
<dbReference type="InterPro" id="IPR035647">
    <property type="entry name" value="EFG_III/V"/>
</dbReference>
<accession>A0AAD8M9J4</accession>
<dbReference type="PANTHER" id="PTHR42908:SF10">
    <property type="entry name" value="EUKARYOTIC TRANSLATION ELONGATION FACTOR 2"/>
    <property type="match status" value="1"/>
</dbReference>
<dbReference type="PANTHER" id="PTHR42908">
    <property type="entry name" value="TRANSLATION ELONGATION FACTOR-RELATED"/>
    <property type="match status" value="1"/>
</dbReference>
<evidence type="ECO:0000256" key="3">
    <source>
        <dbReference type="ARBA" id="ARBA00022768"/>
    </source>
</evidence>
<comment type="caution">
    <text evidence="6">The sequence shown here is derived from an EMBL/GenBank/DDBJ whole genome shotgun (WGS) entry which is preliminary data.</text>
</comment>
<dbReference type="Proteomes" id="UP001237642">
    <property type="component" value="Unassembled WGS sequence"/>
</dbReference>